<organism evidence="3 4">
    <name type="scientific">Cladophialophora chaetospira</name>
    <dbReference type="NCBI Taxonomy" id="386627"/>
    <lineage>
        <taxon>Eukaryota</taxon>
        <taxon>Fungi</taxon>
        <taxon>Dikarya</taxon>
        <taxon>Ascomycota</taxon>
        <taxon>Pezizomycotina</taxon>
        <taxon>Eurotiomycetes</taxon>
        <taxon>Chaetothyriomycetidae</taxon>
        <taxon>Chaetothyriales</taxon>
        <taxon>Herpotrichiellaceae</taxon>
        <taxon>Cladophialophora</taxon>
    </lineage>
</organism>
<dbReference type="EMBL" id="JAPDRK010000001">
    <property type="protein sequence ID" value="KAJ9616535.1"/>
    <property type="molecule type" value="Genomic_DNA"/>
</dbReference>
<reference evidence="3" key="1">
    <citation type="submission" date="2022-10" db="EMBL/GenBank/DDBJ databases">
        <title>Culturing micro-colonial fungi from biological soil crusts in the Mojave desert and describing Neophaeococcomyces mojavensis, and introducing the new genera and species Taxawa tesnikishii.</title>
        <authorList>
            <person name="Kurbessoian T."/>
            <person name="Stajich J.E."/>
        </authorList>
    </citation>
    <scope>NUCLEOTIDE SEQUENCE</scope>
    <source>
        <strain evidence="3">TK_41</strain>
    </source>
</reference>
<evidence type="ECO:0000256" key="1">
    <source>
        <dbReference type="SAM" id="SignalP"/>
    </source>
</evidence>
<dbReference type="InterPro" id="IPR058645">
    <property type="entry name" value="NTF2-like_dom_7"/>
</dbReference>
<feature type="signal peptide" evidence="1">
    <location>
        <begin position="1"/>
        <end position="17"/>
    </location>
</feature>
<dbReference type="Pfam" id="PF26534">
    <property type="entry name" value="NTF2_7"/>
    <property type="match status" value="1"/>
</dbReference>
<dbReference type="Proteomes" id="UP001172673">
    <property type="component" value="Unassembled WGS sequence"/>
</dbReference>
<comment type="caution">
    <text evidence="3">The sequence shown here is derived from an EMBL/GenBank/DDBJ whole genome shotgun (WGS) entry which is preliminary data.</text>
</comment>
<keyword evidence="4" id="KW-1185">Reference proteome</keyword>
<evidence type="ECO:0000313" key="3">
    <source>
        <dbReference type="EMBL" id="KAJ9616535.1"/>
    </source>
</evidence>
<keyword evidence="1" id="KW-0732">Signal</keyword>
<evidence type="ECO:0000313" key="4">
    <source>
        <dbReference type="Proteomes" id="UP001172673"/>
    </source>
</evidence>
<gene>
    <name evidence="3" type="ORF">H2200_000254</name>
</gene>
<name>A0AA38XN26_9EURO</name>
<protein>
    <recommendedName>
        <fullName evidence="2">NTF2-like domain-containing protein</fullName>
    </recommendedName>
</protein>
<feature type="chain" id="PRO_5041388221" description="NTF2-like domain-containing protein" evidence="1">
    <location>
        <begin position="18"/>
        <end position="211"/>
    </location>
</feature>
<accession>A0AA38XN26</accession>
<dbReference type="AlphaFoldDB" id="A0AA38XN26"/>
<feature type="domain" description="NTF2-like" evidence="2">
    <location>
        <begin position="63"/>
        <end position="201"/>
    </location>
</feature>
<proteinExistence type="predicted"/>
<sequence>MWTSTIIAVLLASTSSASFLGPHCPVVVDAVSVTSTLSITVAAATVTVTQALSPTEAYASPAECLSDAQATSIVSSWNAILTHPDRTVANATAQALINDEFLRTSDSINSLIGLPLGNATYSGKEAFITSKLNSPPDSLLTTLDMFHDCSRIVVYWAVNGVGSGAQEIRGVDLLYLTDDKSQVWMAMTEFNSLAWAKDIGWTIQKSDGSPY</sequence>
<evidence type="ECO:0000259" key="2">
    <source>
        <dbReference type="Pfam" id="PF26534"/>
    </source>
</evidence>